<feature type="domain" description="HMA" evidence="3">
    <location>
        <begin position="1"/>
        <end position="62"/>
    </location>
</feature>
<accession>A0A370KFT6</accession>
<gene>
    <name evidence="4" type="ORF">B5K06_31450</name>
</gene>
<dbReference type="InterPro" id="IPR036163">
    <property type="entry name" value="HMA_dom_sf"/>
</dbReference>
<dbReference type="CDD" id="cd00371">
    <property type="entry name" value="HMA"/>
    <property type="match status" value="2"/>
</dbReference>
<protein>
    <recommendedName>
        <fullName evidence="3">HMA domain-containing protein</fullName>
    </recommendedName>
</protein>
<dbReference type="FunFam" id="3.30.70.100:FF:000005">
    <property type="entry name" value="Copper-exporting P-type ATPase A"/>
    <property type="match status" value="1"/>
</dbReference>
<dbReference type="RefSeq" id="WP_114715696.1">
    <property type="nucleotide sequence ID" value="NZ_KZ857269.1"/>
</dbReference>
<keyword evidence="2" id="KW-1278">Translocase</keyword>
<evidence type="ECO:0000256" key="1">
    <source>
        <dbReference type="ARBA" id="ARBA00022723"/>
    </source>
</evidence>
<evidence type="ECO:0000313" key="4">
    <source>
        <dbReference type="EMBL" id="RDJ03002.1"/>
    </source>
</evidence>
<dbReference type="AlphaFoldDB" id="A0A370KFT6"/>
<dbReference type="Gene3D" id="3.30.70.100">
    <property type="match status" value="2"/>
</dbReference>
<organism evidence="4 5">
    <name type="scientific">Rhizobium grahamii</name>
    <dbReference type="NCBI Taxonomy" id="1120045"/>
    <lineage>
        <taxon>Bacteria</taxon>
        <taxon>Pseudomonadati</taxon>
        <taxon>Pseudomonadota</taxon>
        <taxon>Alphaproteobacteria</taxon>
        <taxon>Hyphomicrobiales</taxon>
        <taxon>Rhizobiaceae</taxon>
        <taxon>Rhizobium/Agrobacterium group</taxon>
        <taxon>Rhizobium</taxon>
    </lineage>
</organism>
<dbReference type="PANTHER" id="PTHR43520">
    <property type="entry name" value="ATP7, ISOFORM B"/>
    <property type="match status" value="1"/>
</dbReference>
<dbReference type="InterPro" id="IPR017969">
    <property type="entry name" value="Heavy-metal-associated_CS"/>
</dbReference>
<reference evidence="4 5" key="1">
    <citation type="submission" date="2017-03" db="EMBL/GenBank/DDBJ databases">
        <title>Genome analysis of Rhizobial strains effectives or ineffectives for nitrogen fixation isolated from bean seeds.</title>
        <authorList>
            <person name="Peralta H."/>
            <person name="Aguilar-Vera A."/>
            <person name="Mora Y."/>
            <person name="Vargas-Lagunas C."/>
            <person name="Girard L."/>
            <person name="Mora J."/>
        </authorList>
    </citation>
    <scope>NUCLEOTIDE SEQUENCE [LARGE SCALE GENOMIC DNA]</scope>
    <source>
        <strain evidence="4 5">CCGM3</strain>
    </source>
</reference>
<dbReference type="InterPro" id="IPR006121">
    <property type="entry name" value="HMA_dom"/>
</dbReference>
<dbReference type="EMBL" id="NAAC01000045">
    <property type="protein sequence ID" value="RDJ03002.1"/>
    <property type="molecule type" value="Genomic_DNA"/>
</dbReference>
<dbReference type="SUPFAM" id="SSF55008">
    <property type="entry name" value="HMA, heavy metal-associated domain"/>
    <property type="match status" value="2"/>
</dbReference>
<sequence length="130" mass="13753">MTALSQFEQSLAHPIPRQRSRLSGVDSASVNLSTERASVTFKDVVDPGSVLRAIEAACYHAKVNTHEFGIEGMTCTSCVARVEKALKVVPGVIDASVNLATERATVHVAAGTVQTLSLEAAVRNAGYDVQ</sequence>
<dbReference type="PANTHER" id="PTHR43520:SF8">
    <property type="entry name" value="P-TYPE CU(+) TRANSPORTER"/>
    <property type="match status" value="1"/>
</dbReference>
<dbReference type="GO" id="GO:0016020">
    <property type="term" value="C:membrane"/>
    <property type="evidence" value="ECO:0007669"/>
    <property type="project" value="TreeGrafter"/>
</dbReference>
<name>A0A370KFT6_9HYPH</name>
<dbReference type="PROSITE" id="PS01047">
    <property type="entry name" value="HMA_1"/>
    <property type="match status" value="1"/>
</dbReference>
<dbReference type="GO" id="GO:0005507">
    <property type="term" value="F:copper ion binding"/>
    <property type="evidence" value="ECO:0007669"/>
    <property type="project" value="TreeGrafter"/>
</dbReference>
<proteinExistence type="predicted"/>
<dbReference type="Pfam" id="PF00403">
    <property type="entry name" value="HMA"/>
    <property type="match status" value="1"/>
</dbReference>
<evidence type="ECO:0000259" key="3">
    <source>
        <dbReference type="PROSITE" id="PS50846"/>
    </source>
</evidence>
<dbReference type="PROSITE" id="PS50846">
    <property type="entry name" value="HMA_2"/>
    <property type="match status" value="2"/>
</dbReference>
<keyword evidence="1" id="KW-0479">Metal-binding</keyword>
<feature type="domain" description="HMA" evidence="3">
    <location>
        <begin position="64"/>
        <end position="130"/>
    </location>
</feature>
<dbReference type="Proteomes" id="UP000254939">
    <property type="component" value="Unassembled WGS sequence"/>
</dbReference>
<evidence type="ECO:0000256" key="2">
    <source>
        <dbReference type="ARBA" id="ARBA00022967"/>
    </source>
</evidence>
<comment type="caution">
    <text evidence="4">The sequence shown here is derived from an EMBL/GenBank/DDBJ whole genome shotgun (WGS) entry which is preliminary data.</text>
</comment>
<dbReference type="GO" id="GO:0043682">
    <property type="term" value="F:P-type divalent copper transporter activity"/>
    <property type="evidence" value="ECO:0007669"/>
    <property type="project" value="TreeGrafter"/>
</dbReference>
<evidence type="ECO:0000313" key="5">
    <source>
        <dbReference type="Proteomes" id="UP000254939"/>
    </source>
</evidence>
<dbReference type="GO" id="GO:0055070">
    <property type="term" value="P:copper ion homeostasis"/>
    <property type="evidence" value="ECO:0007669"/>
    <property type="project" value="TreeGrafter"/>
</dbReference>